<comment type="caution">
    <text evidence="3">The sequence shown here is derived from an EMBL/GenBank/DDBJ whole genome shotgun (WGS) entry which is preliminary data.</text>
</comment>
<dbReference type="InterPro" id="IPR013878">
    <property type="entry name" value="Mo25"/>
</dbReference>
<dbReference type="AlphaFoldDB" id="A0AAE0BLG7"/>
<dbReference type="Pfam" id="PF08569">
    <property type="entry name" value="Mo25"/>
    <property type="match status" value="1"/>
</dbReference>
<feature type="compositionally biased region" description="Basic and acidic residues" evidence="2">
    <location>
        <begin position="359"/>
        <end position="379"/>
    </location>
</feature>
<dbReference type="PANTHER" id="PTHR10182">
    <property type="entry name" value="CALCIUM-BINDING PROTEIN 39-RELATED"/>
    <property type="match status" value="1"/>
</dbReference>
<organism evidence="3 4">
    <name type="scientific">Cymbomonas tetramitiformis</name>
    <dbReference type="NCBI Taxonomy" id="36881"/>
    <lineage>
        <taxon>Eukaryota</taxon>
        <taxon>Viridiplantae</taxon>
        <taxon>Chlorophyta</taxon>
        <taxon>Pyramimonadophyceae</taxon>
        <taxon>Pyramimonadales</taxon>
        <taxon>Pyramimonadaceae</taxon>
        <taxon>Cymbomonas</taxon>
    </lineage>
</organism>
<gene>
    <name evidence="3" type="ORF">CYMTET_51254</name>
</gene>
<evidence type="ECO:0000256" key="2">
    <source>
        <dbReference type="SAM" id="MobiDB-lite"/>
    </source>
</evidence>
<feature type="region of interest" description="Disordered" evidence="2">
    <location>
        <begin position="359"/>
        <end position="437"/>
    </location>
</feature>
<name>A0AAE0BLG7_9CHLO</name>
<dbReference type="EMBL" id="LGRX02034115">
    <property type="protein sequence ID" value="KAK3238766.1"/>
    <property type="molecule type" value="Genomic_DNA"/>
</dbReference>
<keyword evidence="4" id="KW-1185">Reference proteome</keyword>
<dbReference type="Proteomes" id="UP001190700">
    <property type="component" value="Unassembled WGS sequence"/>
</dbReference>
<comment type="similarity">
    <text evidence="1">Belongs to the Mo25 family.</text>
</comment>
<dbReference type="SUPFAM" id="SSF48371">
    <property type="entry name" value="ARM repeat"/>
    <property type="match status" value="1"/>
</dbReference>
<feature type="compositionally biased region" description="Acidic residues" evidence="2">
    <location>
        <begin position="392"/>
        <end position="413"/>
    </location>
</feature>
<dbReference type="Gene3D" id="1.25.10.10">
    <property type="entry name" value="Leucine-rich Repeat Variant"/>
    <property type="match status" value="1"/>
</dbReference>
<protein>
    <submittedName>
        <fullName evidence="3">Uncharacterized protein</fullName>
    </submittedName>
</protein>
<dbReference type="GO" id="GO:0043539">
    <property type="term" value="F:protein serine/threonine kinase activator activity"/>
    <property type="evidence" value="ECO:0007669"/>
    <property type="project" value="TreeGrafter"/>
</dbReference>
<dbReference type="InterPro" id="IPR016024">
    <property type="entry name" value="ARM-type_fold"/>
</dbReference>
<evidence type="ECO:0000313" key="4">
    <source>
        <dbReference type="Proteomes" id="UP001190700"/>
    </source>
</evidence>
<dbReference type="PANTHER" id="PTHR10182:SF3">
    <property type="entry name" value="PROTEIN MO25"/>
    <property type="match status" value="1"/>
</dbReference>
<accession>A0AAE0BLG7</accession>
<evidence type="ECO:0000313" key="3">
    <source>
        <dbReference type="EMBL" id="KAK3238766.1"/>
    </source>
</evidence>
<proteinExistence type="inferred from homology"/>
<evidence type="ECO:0000256" key="1">
    <source>
        <dbReference type="ARBA" id="ARBA00011012"/>
    </source>
</evidence>
<sequence length="452" mass="51410">MASYLFGSKSSKPKTPEDLVRAVRENLLHTTTSAKKEEKAGEDLCKYLHSLKVILYGEGTPPSPEKCTALIVAACSQGEKGQELMSLLIQKMDQMPFEARKDAVQVFTGAIRFHGEAGEKLAVRYLEGHPELLDRLILGYDNSDIALNCGAMVRECIHHESLANYWLFSELLLRFFGWLEAKAFEVASDAFATFKELFTYHKKLVSQFLEARYTPFFQAYTSLLTSSNYVTRRLSLKLLGELLLDKENTPIMIKYISDVENLKIMMNLLKDSSQNIQYEAFHVFKVFVANPNKPQPIKELLLRNGEKLKRYLEGFHTNREDNQFTEEKQVLCQILTCKVETRQHIIAKPDGRLVRLERLRGHSDSDDPHGRDIRGDRKKTVAGTTSSRELTELGDNDATDGSADDDDDDDDEPFDIKSAIAVTDETHEGENEEERDARCILPEEVYMGAYFV</sequence>
<reference evidence="3 4" key="1">
    <citation type="journal article" date="2015" name="Genome Biol. Evol.">
        <title>Comparative Genomics of a Bacterivorous Green Alga Reveals Evolutionary Causalities and Consequences of Phago-Mixotrophic Mode of Nutrition.</title>
        <authorList>
            <person name="Burns J.A."/>
            <person name="Paasch A."/>
            <person name="Narechania A."/>
            <person name="Kim E."/>
        </authorList>
    </citation>
    <scope>NUCLEOTIDE SEQUENCE [LARGE SCALE GENOMIC DNA]</scope>
    <source>
        <strain evidence="3 4">PLY_AMNH</strain>
    </source>
</reference>
<dbReference type="GO" id="GO:0035556">
    <property type="term" value="P:intracellular signal transduction"/>
    <property type="evidence" value="ECO:0007669"/>
    <property type="project" value="TreeGrafter"/>
</dbReference>
<dbReference type="InterPro" id="IPR011989">
    <property type="entry name" value="ARM-like"/>
</dbReference>